<reference evidence="10" key="1">
    <citation type="submission" date="2018-06" db="EMBL/GenBank/DDBJ databases">
        <authorList>
            <person name="Zhirakovskaya E."/>
        </authorList>
    </citation>
    <scope>NUCLEOTIDE SEQUENCE</scope>
</reference>
<dbReference type="PANTHER" id="PTHR43463">
    <property type="entry name" value="NICOTINATE-NUCLEOTIDE--DIMETHYLBENZIMIDAZOLE PHOSPHORIBOSYLTRANSFERASE"/>
    <property type="match status" value="1"/>
</dbReference>
<dbReference type="InterPro" id="IPR036087">
    <property type="entry name" value="Nict_dMeBzImd_PRibTrfase_sf"/>
</dbReference>
<dbReference type="Gene3D" id="1.10.1610.10">
    <property type="match status" value="1"/>
</dbReference>
<comment type="catalytic activity">
    <reaction evidence="9">
        <text>5,6-dimethylbenzimidazole + nicotinate beta-D-ribonucleotide = alpha-ribazole 5'-phosphate + nicotinate + H(+)</text>
        <dbReference type="Rhea" id="RHEA:11196"/>
        <dbReference type="ChEBI" id="CHEBI:15378"/>
        <dbReference type="ChEBI" id="CHEBI:15890"/>
        <dbReference type="ChEBI" id="CHEBI:32544"/>
        <dbReference type="ChEBI" id="CHEBI:57502"/>
        <dbReference type="ChEBI" id="CHEBI:57918"/>
        <dbReference type="EC" id="2.4.2.21"/>
    </reaction>
</comment>
<proteinExistence type="inferred from homology"/>
<evidence type="ECO:0000313" key="10">
    <source>
        <dbReference type="EMBL" id="VAX29847.1"/>
    </source>
</evidence>
<dbReference type="InterPro" id="IPR023195">
    <property type="entry name" value="Nict_dMeBzImd_PRibTrfase_N"/>
</dbReference>
<dbReference type="HAMAP" id="MF_00230">
    <property type="entry name" value="CobT"/>
    <property type="match status" value="1"/>
</dbReference>
<evidence type="ECO:0000256" key="6">
    <source>
        <dbReference type="ARBA" id="ARBA00022676"/>
    </source>
</evidence>
<organism evidence="10">
    <name type="scientific">hydrothermal vent metagenome</name>
    <dbReference type="NCBI Taxonomy" id="652676"/>
    <lineage>
        <taxon>unclassified sequences</taxon>
        <taxon>metagenomes</taxon>
        <taxon>ecological metagenomes</taxon>
    </lineage>
</organism>
<keyword evidence="6 10" id="KW-0328">Glycosyltransferase</keyword>
<evidence type="ECO:0000256" key="7">
    <source>
        <dbReference type="ARBA" id="ARBA00022679"/>
    </source>
</evidence>
<accession>A0A3B1DMB2</accession>
<dbReference type="FunFam" id="3.40.50.10210:FF:000001">
    <property type="entry name" value="Nicotinate-nucleotide--dimethylbenzimidazole phosphoribosyltransferase"/>
    <property type="match status" value="1"/>
</dbReference>
<dbReference type="GO" id="GO:0009236">
    <property type="term" value="P:cobalamin biosynthetic process"/>
    <property type="evidence" value="ECO:0007669"/>
    <property type="project" value="UniProtKB-KW"/>
</dbReference>
<dbReference type="GO" id="GO:0008939">
    <property type="term" value="F:nicotinate-nucleotide-dimethylbenzimidazole phosphoribosyltransferase activity"/>
    <property type="evidence" value="ECO:0007669"/>
    <property type="project" value="UniProtKB-EC"/>
</dbReference>
<evidence type="ECO:0000256" key="3">
    <source>
        <dbReference type="ARBA" id="ARBA00011991"/>
    </source>
</evidence>
<dbReference type="UniPathway" id="UPA00061">
    <property type="reaction ID" value="UER00516"/>
</dbReference>
<dbReference type="InterPro" id="IPR003200">
    <property type="entry name" value="Nict_dMeBzImd_PRibTrfase"/>
</dbReference>
<dbReference type="PANTHER" id="PTHR43463:SF1">
    <property type="entry name" value="NICOTINATE-NUCLEOTIDE--DIMETHYLBENZIMIDAZOLE PHOSPHORIBOSYLTRANSFERASE"/>
    <property type="match status" value="1"/>
</dbReference>
<sequence>MNTIKNTLAQITALDPKWQSRAQNHLDRLTKPPGSLGRLEEIARWFIQVRGKFPPALPQKMLFTFAADHGVTDEGVSAFPKSVTAQMVHNFLKGGAAVNVLARHTGAEVRVVDIGVDADFKSLPNLIHRKIARGTKNMAEGPAMSRQAAETSLKTGIALAEKAMQEGVTLLGAGEMGIGNTTAASAITAVLCKAPVNKVTGRGTGVDDAALAHKQKIIDQAIRVNQPDSKDPLDILVKVGGFEIGGMAGLILGAAANRIPMIIDGFISTSAALIAVALKPAVSSYLLVAHQSVEPGHQIALQHLGLSPLLDLDMRLGEGTGAVLAMGMVDAAIKIVNEMATFEQAGVSNKTEPA</sequence>
<keyword evidence="5" id="KW-0169">Cobalamin biosynthesis</keyword>
<comment type="similarity">
    <text evidence="2">Belongs to the CobT family.</text>
</comment>
<gene>
    <name evidence="10" type="ORF">MNBD_NITROSPIRAE01-69</name>
</gene>
<dbReference type="CDD" id="cd02439">
    <property type="entry name" value="DMB-PRT_CobT"/>
    <property type="match status" value="1"/>
</dbReference>
<dbReference type="Pfam" id="PF02277">
    <property type="entry name" value="DBI_PRT"/>
    <property type="match status" value="1"/>
</dbReference>
<dbReference type="EC" id="2.4.2.21" evidence="3"/>
<evidence type="ECO:0000256" key="4">
    <source>
        <dbReference type="ARBA" id="ARBA00015486"/>
    </source>
</evidence>
<keyword evidence="7 10" id="KW-0808">Transferase</keyword>
<evidence type="ECO:0000256" key="2">
    <source>
        <dbReference type="ARBA" id="ARBA00007110"/>
    </source>
</evidence>
<comment type="pathway">
    <text evidence="1">Nucleoside biosynthesis; alpha-ribazole biosynthesis; alpha-ribazole from 5,6-dimethylbenzimidazole: step 1/2.</text>
</comment>
<dbReference type="NCBIfam" id="TIGR03160">
    <property type="entry name" value="cobT_DBIPRT"/>
    <property type="match status" value="1"/>
</dbReference>
<protein>
    <recommendedName>
        <fullName evidence="4">Nicotinate-nucleotide--dimethylbenzimidazole phosphoribosyltransferase</fullName>
        <ecNumber evidence="3">2.4.2.21</ecNumber>
    </recommendedName>
    <alternativeName>
        <fullName evidence="8">N(1)-alpha-phosphoribosyltransferase</fullName>
    </alternativeName>
</protein>
<name>A0A3B1DMB2_9ZZZZ</name>
<evidence type="ECO:0000256" key="5">
    <source>
        <dbReference type="ARBA" id="ARBA00022573"/>
    </source>
</evidence>
<evidence type="ECO:0000256" key="8">
    <source>
        <dbReference type="ARBA" id="ARBA00030686"/>
    </source>
</evidence>
<evidence type="ECO:0000256" key="1">
    <source>
        <dbReference type="ARBA" id="ARBA00005049"/>
    </source>
</evidence>
<dbReference type="InterPro" id="IPR017846">
    <property type="entry name" value="Nict_dMeBzImd_PRibTrfase_bact"/>
</dbReference>
<dbReference type="AlphaFoldDB" id="A0A3B1DMB2"/>
<evidence type="ECO:0000256" key="9">
    <source>
        <dbReference type="ARBA" id="ARBA00047340"/>
    </source>
</evidence>
<dbReference type="EMBL" id="UOGF01000056">
    <property type="protein sequence ID" value="VAX29847.1"/>
    <property type="molecule type" value="Genomic_DNA"/>
</dbReference>
<dbReference type="Gene3D" id="3.40.50.10210">
    <property type="match status" value="1"/>
</dbReference>
<dbReference type="NCBIfam" id="NF000996">
    <property type="entry name" value="PRK00105.1"/>
    <property type="match status" value="1"/>
</dbReference>
<dbReference type="SUPFAM" id="SSF52733">
    <property type="entry name" value="Nicotinate mononucleotide:5,6-dimethylbenzimidazole phosphoribosyltransferase (CobT)"/>
    <property type="match status" value="1"/>
</dbReference>